<sequence>MKGNWGIFWAGRRKKNSTIVENSKRPLIRRSTMPAPSSFGGLPGEICASYKAISLLGTFDSPPTNNPSHKANLVLGTFAADTKNTESHKANVLLGVVRPTTSKNNKLKKFYTSPDNTSSPVVEGELNTSELKRKDGTLGAFITHLEVLSSAESPANVPKGTILQMIDALGKTKDGVVAA</sequence>
<reference evidence="1 2" key="1">
    <citation type="submission" date="2011-02" db="EMBL/GenBank/DDBJ databases">
        <title>The Genome Sequence of Sphaeroforma arctica JP610.</title>
        <authorList>
            <consortium name="The Broad Institute Genome Sequencing Platform"/>
            <person name="Russ C."/>
            <person name="Cuomo C."/>
            <person name="Young S.K."/>
            <person name="Zeng Q."/>
            <person name="Gargeya S."/>
            <person name="Alvarado L."/>
            <person name="Berlin A."/>
            <person name="Chapman S.B."/>
            <person name="Chen Z."/>
            <person name="Freedman E."/>
            <person name="Gellesch M."/>
            <person name="Goldberg J."/>
            <person name="Griggs A."/>
            <person name="Gujja S."/>
            <person name="Heilman E."/>
            <person name="Heiman D."/>
            <person name="Howarth C."/>
            <person name="Mehta T."/>
            <person name="Neiman D."/>
            <person name="Pearson M."/>
            <person name="Roberts A."/>
            <person name="Saif S."/>
            <person name="Shea T."/>
            <person name="Shenoy N."/>
            <person name="Sisk P."/>
            <person name="Stolte C."/>
            <person name="Sykes S."/>
            <person name="White J."/>
            <person name="Yandava C."/>
            <person name="Burger G."/>
            <person name="Gray M.W."/>
            <person name="Holland P.W.H."/>
            <person name="King N."/>
            <person name="Lang F.B.F."/>
            <person name="Roger A.J."/>
            <person name="Ruiz-Trillo I."/>
            <person name="Haas B."/>
            <person name="Nusbaum C."/>
            <person name="Birren B."/>
        </authorList>
    </citation>
    <scope>NUCLEOTIDE SEQUENCE [LARGE SCALE GENOMIC DNA]</scope>
    <source>
        <strain evidence="1 2">JP610</strain>
    </source>
</reference>
<dbReference type="RefSeq" id="XP_014150012.1">
    <property type="nucleotide sequence ID" value="XM_014294537.1"/>
</dbReference>
<proteinExistence type="predicted"/>
<accession>A0A0L0FH97</accession>
<keyword evidence="2" id="KW-1185">Reference proteome</keyword>
<protein>
    <submittedName>
        <fullName evidence="1">Uncharacterized protein</fullName>
    </submittedName>
</protein>
<organism evidence="1 2">
    <name type="scientific">Sphaeroforma arctica JP610</name>
    <dbReference type="NCBI Taxonomy" id="667725"/>
    <lineage>
        <taxon>Eukaryota</taxon>
        <taxon>Ichthyosporea</taxon>
        <taxon>Ichthyophonida</taxon>
        <taxon>Sphaeroforma</taxon>
    </lineage>
</organism>
<dbReference type="Proteomes" id="UP000054560">
    <property type="component" value="Unassembled WGS sequence"/>
</dbReference>
<dbReference type="AlphaFoldDB" id="A0A0L0FH97"/>
<dbReference type="GeneID" id="25911884"/>
<gene>
    <name evidence="1" type="ORF">SARC_11380</name>
</gene>
<evidence type="ECO:0000313" key="2">
    <source>
        <dbReference type="Proteomes" id="UP000054560"/>
    </source>
</evidence>
<dbReference type="EMBL" id="KQ243254">
    <property type="protein sequence ID" value="KNC76110.1"/>
    <property type="molecule type" value="Genomic_DNA"/>
</dbReference>
<evidence type="ECO:0000313" key="1">
    <source>
        <dbReference type="EMBL" id="KNC76110.1"/>
    </source>
</evidence>
<name>A0A0L0FH97_9EUKA</name>